<organism evidence="1 2">
    <name type="scientific">Portibacter lacus</name>
    <dbReference type="NCBI Taxonomy" id="1099794"/>
    <lineage>
        <taxon>Bacteria</taxon>
        <taxon>Pseudomonadati</taxon>
        <taxon>Bacteroidota</taxon>
        <taxon>Saprospiria</taxon>
        <taxon>Saprospirales</taxon>
        <taxon>Haliscomenobacteraceae</taxon>
        <taxon>Portibacter</taxon>
    </lineage>
</organism>
<dbReference type="Proteomes" id="UP001156666">
    <property type="component" value="Unassembled WGS sequence"/>
</dbReference>
<accession>A0AA37SRW3</accession>
<dbReference type="RefSeq" id="WP_235292136.1">
    <property type="nucleotide sequence ID" value="NZ_BSOH01000027.1"/>
</dbReference>
<dbReference type="AlphaFoldDB" id="A0AA37SRW3"/>
<sequence>MGESLDGVGHVPDVYVKYTATDIISGNDKVIEKAIQYLYDEYQIE</sequence>
<comment type="caution">
    <text evidence="1">The sequence shown here is derived from an EMBL/GenBank/DDBJ whole genome shotgun (WGS) entry which is preliminary data.</text>
</comment>
<reference evidence="1" key="2">
    <citation type="submission" date="2023-01" db="EMBL/GenBank/DDBJ databases">
        <title>Draft genome sequence of Portibacter lacus strain NBRC 108769.</title>
        <authorList>
            <person name="Sun Q."/>
            <person name="Mori K."/>
        </authorList>
    </citation>
    <scope>NUCLEOTIDE SEQUENCE</scope>
    <source>
        <strain evidence="1">NBRC 108769</strain>
    </source>
</reference>
<dbReference type="InterPro" id="IPR029045">
    <property type="entry name" value="ClpP/crotonase-like_dom_sf"/>
</dbReference>
<evidence type="ECO:0000313" key="2">
    <source>
        <dbReference type="Proteomes" id="UP001156666"/>
    </source>
</evidence>
<keyword evidence="2" id="KW-1185">Reference proteome</keyword>
<reference evidence="1" key="1">
    <citation type="journal article" date="2014" name="Int. J. Syst. Evol. Microbiol.">
        <title>Complete genome sequence of Corynebacterium casei LMG S-19264T (=DSM 44701T), isolated from a smear-ripened cheese.</title>
        <authorList>
            <consortium name="US DOE Joint Genome Institute (JGI-PGF)"/>
            <person name="Walter F."/>
            <person name="Albersmeier A."/>
            <person name="Kalinowski J."/>
            <person name="Ruckert C."/>
        </authorList>
    </citation>
    <scope>NUCLEOTIDE SEQUENCE</scope>
    <source>
        <strain evidence="1">NBRC 108769</strain>
    </source>
</reference>
<gene>
    <name evidence="1" type="ORF">GCM10007940_38030</name>
</gene>
<name>A0AA37SRW3_9BACT</name>
<protein>
    <submittedName>
        <fullName evidence="1">Uncharacterized protein</fullName>
    </submittedName>
</protein>
<dbReference type="EMBL" id="BSOH01000027">
    <property type="protein sequence ID" value="GLR19187.1"/>
    <property type="molecule type" value="Genomic_DNA"/>
</dbReference>
<dbReference type="SUPFAM" id="SSF52096">
    <property type="entry name" value="ClpP/crotonase"/>
    <property type="match status" value="1"/>
</dbReference>
<proteinExistence type="predicted"/>
<dbReference type="Gene3D" id="3.90.226.10">
    <property type="entry name" value="2-enoyl-CoA Hydratase, Chain A, domain 1"/>
    <property type="match status" value="1"/>
</dbReference>
<evidence type="ECO:0000313" key="1">
    <source>
        <dbReference type="EMBL" id="GLR19187.1"/>
    </source>
</evidence>